<feature type="compositionally biased region" description="Basic and acidic residues" evidence="1">
    <location>
        <begin position="823"/>
        <end position="832"/>
    </location>
</feature>
<dbReference type="EMBL" id="NBIV01000098">
    <property type="protein sequence ID" value="PXF44197.1"/>
    <property type="molecule type" value="Genomic_DNA"/>
</dbReference>
<feature type="compositionally biased region" description="Polar residues" evidence="1">
    <location>
        <begin position="196"/>
        <end position="208"/>
    </location>
</feature>
<proteinExistence type="predicted"/>
<feature type="compositionally biased region" description="Basic and acidic residues" evidence="1">
    <location>
        <begin position="444"/>
        <end position="467"/>
    </location>
</feature>
<gene>
    <name evidence="3" type="ORF">BWQ96_06057</name>
</gene>
<feature type="compositionally biased region" description="Polar residues" evidence="1">
    <location>
        <begin position="481"/>
        <end position="503"/>
    </location>
</feature>
<feature type="domain" description="Myb-like" evidence="2">
    <location>
        <begin position="664"/>
        <end position="713"/>
    </location>
</feature>
<feature type="region of interest" description="Disordered" evidence="1">
    <location>
        <begin position="152"/>
        <end position="285"/>
    </location>
</feature>
<evidence type="ECO:0000256" key="1">
    <source>
        <dbReference type="SAM" id="MobiDB-lite"/>
    </source>
</evidence>
<feature type="compositionally biased region" description="Polar residues" evidence="1">
    <location>
        <begin position="233"/>
        <end position="253"/>
    </location>
</feature>
<evidence type="ECO:0000313" key="3">
    <source>
        <dbReference type="EMBL" id="PXF44197.1"/>
    </source>
</evidence>
<evidence type="ECO:0000313" key="4">
    <source>
        <dbReference type="Proteomes" id="UP000247409"/>
    </source>
</evidence>
<dbReference type="InterPro" id="IPR001005">
    <property type="entry name" value="SANT/Myb"/>
</dbReference>
<dbReference type="OrthoDB" id="10258692at2759"/>
<dbReference type="Gene3D" id="1.10.10.60">
    <property type="entry name" value="Homeodomain-like"/>
    <property type="match status" value="1"/>
</dbReference>
<protein>
    <recommendedName>
        <fullName evidence="2">Myb-like domain-containing protein</fullName>
    </recommendedName>
</protein>
<accession>A0A2V3IR46</accession>
<feature type="compositionally biased region" description="Basic and acidic residues" evidence="1">
    <location>
        <begin position="649"/>
        <end position="679"/>
    </location>
</feature>
<sequence>MMGGHQTPVQLHSWFIEPIRHPSSKLHSASFRVWGLPQPASKRWWRSSSIVSAPSPTRLTTRFGTSVVLNGPLCEAYANRVKMSADCIERFRSGFPSAWRSHLSEAFVGLRRSARIGDIALRRAAVPILRKPCAHGSSRDAHRVRKRVRFDVQLRPLDTSHRPQKRARSAVPVKGSDASQPADGHNNRRVLRPRAATNTFHNSRASNQRVRHEKSVHDASQPDLREPLKSVNDRTATSVKKGTRSPSVASNSPVKPHGATGVTERKARTLKTNPRTTQKKRLSDTRIAVPIEHSAQILRVRRSKRLPYIANGSSDKDKENSHPNVKAATDQSVRRRKGATAATNSKVDKADGVRRARSELGVGVQRKKSLSASGSGGEQRRFVPQPLGPNKPAVHKAESTPRRSRRIREMTSKTAQSHPENKKTESPKQVSVGSERTKAQTKAKRVEAKAEIVPSKEHVRSNDEQSSRQRRRTRGKDGPSKENTTIQDKIPSVQQKNTRTKSVGSDESKSSVQKRTARAKDIQRPKEQNSAPRKRLRSSSPTQSAVKADLREKPTELRRSSRLRAQPARNTAEDTNDVQKEDSPQRAANSTALKLATTSWDRRRPEQSQHRSHTISKKAPESERGGSIPVADAQVRGTRLRKKVSFGKQVERPARGTDDLSECKEEWTQEQREDFETQRNRVPANAPRYWESIAAGVEGKSVEQCLQLWKSTWGSPVAPKIKRVVSFTPGIADEPAEKKPKLSTPQAVRNVQKGSKTKRGRNTAKYRIAVRRLADTVARDTKDDALEPEIRTPVGSGKMTGGLFGLPDLQDGTPGTEVRQKRRNAEQGGERATPEILKRGKSFGLREADQYVSLFRQRLGNAPIVATSKKEKPGVDRHIGMKAPLNITPLHMVSEDLLLSNTQDSDDSAVSDDGDLFF</sequence>
<comment type="caution">
    <text evidence="3">The sequence shown here is derived from an EMBL/GenBank/DDBJ whole genome shotgun (WGS) entry which is preliminary data.</text>
</comment>
<dbReference type="Proteomes" id="UP000247409">
    <property type="component" value="Unassembled WGS sequence"/>
</dbReference>
<dbReference type="InterPro" id="IPR009057">
    <property type="entry name" value="Homeodomain-like_sf"/>
</dbReference>
<reference evidence="3 4" key="1">
    <citation type="journal article" date="2018" name="Mol. Biol. Evol.">
        <title>Analysis of the draft genome of the red seaweed Gracilariopsis chorda provides insights into genome size evolution in Rhodophyta.</title>
        <authorList>
            <person name="Lee J."/>
            <person name="Yang E.C."/>
            <person name="Graf L."/>
            <person name="Yang J.H."/>
            <person name="Qiu H."/>
            <person name="Zel Zion U."/>
            <person name="Chan C.X."/>
            <person name="Stephens T.G."/>
            <person name="Weber A.P.M."/>
            <person name="Boo G.H."/>
            <person name="Boo S.M."/>
            <person name="Kim K.M."/>
            <person name="Shin Y."/>
            <person name="Jung M."/>
            <person name="Lee S.J."/>
            <person name="Yim H.S."/>
            <person name="Lee J.H."/>
            <person name="Bhattacharya D."/>
            <person name="Yoon H.S."/>
        </authorList>
    </citation>
    <scope>NUCLEOTIDE SEQUENCE [LARGE SCALE GENOMIC DNA]</scope>
    <source>
        <strain evidence="3 4">SKKU-2015</strain>
        <tissue evidence="3">Whole body</tissue>
    </source>
</reference>
<feature type="region of interest" description="Disordered" evidence="1">
    <location>
        <begin position="735"/>
        <end position="761"/>
    </location>
</feature>
<feature type="compositionally biased region" description="Polar residues" evidence="1">
    <location>
        <begin position="586"/>
        <end position="599"/>
    </location>
</feature>
<feature type="compositionally biased region" description="Basic and acidic residues" evidence="1">
    <location>
        <begin position="223"/>
        <end position="232"/>
    </location>
</feature>
<name>A0A2V3IR46_9FLOR</name>
<dbReference type="AlphaFoldDB" id="A0A2V3IR46"/>
<keyword evidence="4" id="KW-1185">Reference proteome</keyword>
<dbReference type="PROSITE" id="PS50090">
    <property type="entry name" value="MYB_LIKE"/>
    <property type="match status" value="1"/>
</dbReference>
<feature type="compositionally biased region" description="Basic and acidic residues" evidence="1">
    <location>
        <begin position="548"/>
        <end position="559"/>
    </location>
</feature>
<feature type="compositionally biased region" description="Polar residues" evidence="1">
    <location>
        <begin position="743"/>
        <end position="754"/>
    </location>
</feature>
<feature type="compositionally biased region" description="Basic and acidic residues" evidence="1">
    <location>
        <begin position="518"/>
        <end position="527"/>
    </location>
</feature>
<feature type="region of interest" description="Disordered" evidence="1">
    <location>
        <begin position="788"/>
        <end position="832"/>
    </location>
</feature>
<evidence type="ECO:0000259" key="2">
    <source>
        <dbReference type="PROSITE" id="PS50090"/>
    </source>
</evidence>
<feature type="compositionally biased region" description="Basic and acidic residues" evidence="1">
    <location>
        <begin position="395"/>
        <end position="411"/>
    </location>
</feature>
<dbReference type="SUPFAM" id="SSF46689">
    <property type="entry name" value="Homeodomain-like"/>
    <property type="match status" value="1"/>
</dbReference>
<dbReference type="InterPro" id="IPR015216">
    <property type="entry name" value="SANTA"/>
</dbReference>
<organism evidence="3 4">
    <name type="scientific">Gracilariopsis chorda</name>
    <dbReference type="NCBI Taxonomy" id="448386"/>
    <lineage>
        <taxon>Eukaryota</taxon>
        <taxon>Rhodophyta</taxon>
        <taxon>Florideophyceae</taxon>
        <taxon>Rhodymeniophycidae</taxon>
        <taxon>Gracilariales</taxon>
        <taxon>Gracilariaceae</taxon>
        <taxon>Gracilariopsis</taxon>
    </lineage>
</organism>
<feature type="region of interest" description="Disordered" evidence="1">
    <location>
        <begin position="309"/>
        <end position="680"/>
    </location>
</feature>
<feature type="compositionally biased region" description="Basic and acidic residues" evidence="1">
    <location>
        <begin position="600"/>
        <end position="609"/>
    </location>
</feature>
<feature type="compositionally biased region" description="Basic and acidic residues" evidence="1">
    <location>
        <begin position="346"/>
        <end position="358"/>
    </location>
</feature>
<dbReference type="Pfam" id="PF09133">
    <property type="entry name" value="SANTA"/>
    <property type="match status" value="1"/>
</dbReference>